<evidence type="ECO:0000313" key="4">
    <source>
        <dbReference type="Proteomes" id="UP000467840"/>
    </source>
</evidence>
<organism evidence="3 4">
    <name type="scientific">Hevea brasiliensis</name>
    <name type="common">Para rubber tree</name>
    <name type="synonym">Siphonia brasiliensis</name>
    <dbReference type="NCBI Taxonomy" id="3981"/>
    <lineage>
        <taxon>Eukaryota</taxon>
        <taxon>Viridiplantae</taxon>
        <taxon>Streptophyta</taxon>
        <taxon>Embryophyta</taxon>
        <taxon>Tracheophyta</taxon>
        <taxon>Spermatophyta</taxon>
        <taxon>Magnoliopsida</taxon>
        <taxon>eudicotyledons</taxon>
        <taxon>Gunneridae</taxon>
        <taxon>Pentapetalae</taxon>
        <taxon>rosids</taxon>
        <taxon>fabids</taxon>
        <taxon>Malpighiales</taxon>
        <taxon>Euphorbiaceae</taxon>
        <taxon>Crotonoideae</taxon>
        <taxon>Micrandreae</taxon>
        <taxon>Hevea</taxon>
    </lineage>
</organism>
<dbReference type="InterPro" id="IPR050905">
    <property type="entry name" value="Plant_NBS-LRR"/>
</dbReference>
<accession>A0A6A6KZM1</accession>
<keyword evidence="1" id="KW-0611">Plant defense</keyword>
<proteinExistence type="predicted"/>
<comment type="caution">
    <text evidence="3">The sequence shown here is derived from an EMBL/GenBank/DDBJ whole genome shotgun (WGS) entry which is preliminary data.</text>
</comment>
<dbReference type="InterPro" id="IPR032675">
    <property type="entry name" value="LRR_dom_sf"/>
</dbReference>
<protein>
    <recommendedName>
        <fullName evidence="2">Disease resistance protein At4g27190-like leucine-rich repeats domain-containing protein</fullName>
    </recommendedName>
</protein>
<evidence type="ECO:0000259" key="2">
    <source>
        <dbReference type="Pfam" id="PF23247"/>
    </source>
</evidence>
<sequence>MEVRSCPNMEAIVIDEDQDSNEEVVEFNQLRSLKLDDLPHLRSFRSKMKKAPPGIESRHKQILTADEPAFEEFLSEELSLFNRMVTFSNLEKLSLYEIYEMKSIWHTQLAANSFCKLKSLGIYDCSKLMTVFPSNVLERFQRLEELNVRNCNSLQEIYQLEGFNVRRKDPQGVFTFQNLKSVEVSNCDVLKNLFPASVAEGLLQLEKLSIIECGVEEIVAKPEDVEPAPYYCFKFPQLTSLKLIELSELRSFYPGTHISEWQKLKCLEVRNCRKVRKFGLEEVHEEGQHSIPIQQPLLSLEKIWDEDSRLKPVLQHLETLSVNGCNSLTNIVPSSSSFPNLATLEVSYCEGLVNLITASTAKTMVQLTKMTVHSCNKMTEIVTSDGVDHTEDEIIFSKLQILELTYLSSLISFCSGNHAFNFPSLENVKVNICLQMKIFSFGVLNTPKLRGIELADQQHWEGNLNATIAANQLKVRPYFQASKFPALWHGGIQGRLLYNVKSLTVDKCAISDIPVPANLLPFLNKLEQLQVEYCDSAEIVFDLEGLSADDGHIGLLPQLSKLRLANLPMLRHLWNKDPLGILEFNNLRLLYVENCNSLKNIFTWSTALCLMQLEEIKLSNCNTIEEIIEKEGPEEATSSADKMILPSLKFVDLECLPKFSRFYSGSSNLECPSLKKLSIYECPSMKNVFGTLVRLHRPNTNDEGSEQRLENEGFDTPLTTPFCHKMFPNLEELSLDKKSAITILQSQFPTDFFSQVKVLQLRCFPNKSLVPLFSLLPGFPNLQNLVVLDSSLKQLFPFEGFVGDQEYITTLPRIRALKLKNLDDLKHMWEPDCQPHNPVFQSLETLEIESCGNFIFLAPSSASFRSLKTLKVCRCDTLINIVTSPTAKSMVQLETLTVKSCNMLTEIVGGDEGVGIGSTDEIVFSKMKTLQLEDLQSLTSFCLGSYTFKFPSLEQLTVRKCPKLRIFTAGVSSTPKLRGVLAGWYDDQKWQCEGNLNATIEQLYMKYVAFELICEVQLSNFPMLKEKWHGQFPFKNLKHLRKLVVDDCAFFSNAVSSNLLKYLFLSNQPVISYPKSKNELVVERCDSVEELFDLEGLNADEGDVGLLKYLNELRLIDLPRLRHVWNDDPQGILSFKNLKLLQVQNCSSLTNMFTLSMASGLVNLQHMELKRCCLVEHIITKEAEEEIAKDKIMFPSMKSISIECLPNLSSFYSARDFLKCPSLKRIDVVGCPNMELLASKFGEEQDLSMIAEGNEAGIHNGDFVFSIAASSGGKVAIPSLEELRVEYNTMKDMWSQADFLSGLKGIELTCFSNDSTLLPSYFFQSLPDLEKLVLSDASFEEIIFHEEIISERKHVLDL</sequence>
<gene>
    <name evidence="3" type="ORF">GH714_012188</name>
</gene>
<dbReference type="Proteomes" id="UP000467840">
    <property type="component" value="Chromosome 7"/>
</dbReference>
<dbReference type="SUPFAM" id="SSF52047">
    <property type="entry name" value="RNI-like"/>
    <property type="match status" value="1"/>
</dbReference>
<feature type="domain" description="Disease resistance protein At4g27190-like leucine-rich repeats" evidence="2">
    <location>
        <begin position="1014"/>
        <end position="1172"/>
    </location>
</feature>
<dbReference type="SUPFAM" id="SSF52058">
    <property type="entry name" value="L domain-like"/>
    <property type="match status" value="3"/>
</dbReference>
<dbReference type="InterPro" id="IPR057135">
    <property type="entry name" value="At4g27190-like_LRR"/>
</dbReference>
<evidence type="ECO:0000256" key="1">
    <source>
        <dbReference type="ARBA" id="ARBA00022821"/>
    </source>
</evidence>
<feature type="domain" description="Disease resistance protein At4g27190-like leucine-rich repeats" evidence="2">
    <location>
        <begin position="90"/>
        <end position="165"/>
    </location>
</feature>
<dbReference type="PANTHER" id="PTHR33463">
    <property type="entry name" value="NB-ARC DOMAIN-CONTAINING PROTEIN-RELATED"/>
    <property type="match status" value="1"/>
</dbReference>
<feature type="domain" description="Disease resistance protein At4g27190-like leucine-rich repeats" evidence="2">
    <location>
        <begin position="487"/>
        <end position="622"/>
    </location>
</feature>
<evidence type="ECO:0000313" key="3">
    <source>
        <dbReference type="EMBL" id="KAF2294522.1"/>
    </source>
</evidence>
<dbReference type="EMBL" id="JAAGAX010000013">
    <property type="protein sequence ID" value="KAF2294522.1"/>
    <property type="molecule type" value="Genomic_DNA"/>
</dbReference>
<reference evidence="3 4" key="1">
    <citation type="journal article" date="2020" name="Mol. Plant">
        <title>The Chromosome-Based Rubber Tree Genome Provides New Insights into Spurge Genome Evolution and Rubber Biosynthesis.</title>
        <authorList>
            <person name="Liu J."/>
            <person name="Shi C."/>
            <person name="Shi C.C."/>
            <person name="Li W."/>
            <person name="Zhang Q.J."/>
            <person name="Zhang Y."/>
            <person name="Li K."/>
            <person name="Lu H.F."/>
            <person name="Shi C."/>
            <person name="Zhu S.T."/>
            <person name="Xiao Z.Y."/>
            <person name="Nan H."/>
            <person name="Yue Y."/>
            <person name="Zhu X.G."/>
            <person name="Wu Y."/>
            <person name="Hong X.N."/>
            <person name="Fan G.Y."/>
            <person name="Tong Y."/>
            <person name="Zhang D."/>
            <person name="Mao C.L."/>
            <person name="Liu Y.L."/>
            <person name="Hao S.J."/>
            <person name="Liu W.Q."/>
            <person name="Lv M.Q."/>
            <person name="Zhang H.B."/>
            <person name="Liu Y."/>
            <person name="Hu-Tang G.R."/>
            <person name="Wang J.P."/>
            <person name="Wang J.H."/>
            <person name="Sun Y.H."/>
            <person name="Ni S.B."/>
            <person name="Chen W.B."/>
            <person name="Zhang X.C."/>
            <person name="Jiao Y.N."/>
            <person name="Eichler E.E."/>
            <person name="Li G.H."/>
            <person name="Liu X."/>
            <person name="Gao L.Z."/>
        </authorList>
    </citation>
    <scope>NUCLEOTIDE SEQUENCE [LARGE SCALE GENOMIC DNA]</scope>
    <source>
        <strain evidence="4">cv. GT1</strain>
        <tissue evidence="3">Leaf</tissue>
    </source>
</reference>
<feature type="domain" description="Disease resistance protein At4g27190-like leucine-rich repeats" evidence="2">
    <location>
        <begin position="730"/>
        <end position="861"/>
    </location>
</feature>
<dbReference type="Pfam" id="PF23247">
    <property type="entry name" value="LRR_RPS2"/>
    <property type="match status" value="5"/>
</dbReference>
<feature type="domain" description="Disease resistance protein At4g27190-like leucine-rich repeats" evidence="2">
    <location>
        <begin position="335"/>
        <end position="440"/>
    </location>
</feature>
<name>A0A6A6KZM1_HEVBR</name>
<dbReference type="PANTHER" id="PTHR33463:SF147">
    <property type="entry name" value="NB-ARC DOMAIN-CONTAINING PROTEIN"/>
    <property type="match status" value="1"/>
</dbReference>
<keyword evidence="4" id="KW-1185">Reference proteome</keyword>
<dbReference type="Gene3D" id="3.80.10.10">
    <property type="entry name" value="Ribonuclease Inhibitor"/>
    <property type="match status" value="5"/>
</dbReference>